<dbReference type="InterPro" id="IPR000504">
    <property type="entry name" value="RRM_dom"/>
</dbReference>
<sequence>MRLYVGLPSAKPLITVMPQLRSTMRSCGQPPQGSPHVRVHWWPHGSFRGHGYGHTLCSPLSSGPNSMAAAAAASSSADAEGAAVKPVDESLFGKKAPAEKLSRRQKRAAEEAEKPRKKHLSHSKDEQDPDEIRRTVFVSNLPNSTHVRGELEKWLSKECGAIESVRMRCLRLAEQRGEKNRGRGVRVLRGELKDDDKASAVAYVLFSRASSVELALSLSGHVFKGRHLTIAREEGESKAFLPKFSVFLGNLSYDVADEDVWNYFLEKGITDVDRVRVLRDRDTGKAKGIGYVGFRSSASVRRAIDAREQDLLGRPLRICHVQKPKDPKLQVGSATRREVRRLKQQKAMAELGPSVVASKKLTKKAKAKAQREDAAKTSGRREDAAALGIDDVPSWMGATTNPRKKLPKDIRGLTQSTEEKKKIATEKRKAERERVREQRKAKAKRAPNAAR</sequence>
<keyword evidence="1" id="KW-0677">Repeat</keyword>
<dbReference type="EMBL" id="HBGF01022754">
    <property type="protein sequence ID" value="CAD9116554.1"/>
    <property type="molecule type" value="Transcribed_RNA"/>
</dbReference>
<dbReference type="PROSITE" id="PS50102">
    <property type="entry name" value="RRM"/>
    <property type="match status" value="2"/>
</dbReference>
<evidence type="ECO:0000259" key="5">
    <source>
        <dbReference type="PROSITE" id="PS50102"/>
    </source>
</evidence>
<accession>A0A7S1Q3U3</accession>
<evidence type="ECO:0000256" key="4">
    <source>
        <dbReference type="SAM" id="MobiDB-lite"/>
    </source>
</evidence>
<dbReference type="AlphaFoldDB" id="A0A7S1Q3U3"/>
<protein>
    <recommendedName>
        <fullName evidence="5">RRM domain-containing protein</fullName>
    </recommendedName>
</protein>
<evidence type="ECO:0000256" key="1">
    <source>
        <dbReference type="ARBA" id="ARBA00022737"/>
    </source>
</evidence>
<feature type="domain" description="RRM" evidence="5">
    <location>
        <begin position="244"/>
        <end position="323"/>
    </location>
</feature>
<proteinExistence type="predicted"/>
<reference evidence="6" key="1">
    <citation type="submission" date="2021-01" db="EMBL/GenBank/DDBJ databases">
        <authorList>
            <person name="Corre E."/>
            <person name="Pelletier E."/>
            <person name="Niang G."/>
            <person name="Scheremetjew M."/>
            <person name="Finn R."/>
            <person name="Kale V."/>
            <person name="Holt S."/>
            <person name="Cochrane G."/>
            <person name="Meng A."/>
            <person name="Brown T."/>
            <person name="Cohen L."/>
        </authorList>
    </citation>
    <scope>NUCLEOTIDE SEQUENCE</scope>
    <source>
        <strain evidence="6">CCAP 1951/1</strain>
    </source>
</reference>
<feature type="region of interest" description="Disordered" evidence="4">
    <location>
        <begin position="360"/>
        <end position="451"/>
    </location>
</feature>
<dbReference type="SMART" id="SM00360">
    <property type="entry name" value="RRM"/>
    <property type="match status" value="2"/>
</dbReference>
<dbReference type="PANTHER" id="PTHR23236:SF119">
    <property type="entry name" value="NUCLEAR RNA-BINDING PROTEIN SART-3"/>
    <property type="match status" value="1"/>
</dbReference>
<feature type="compositionally biased region" description="Basic and acidic residues" evidence="4">
    <location>
        <begin position="369"/>
        <end position="384"/>
    </location>
</feature>
<feature type="compositionally biased region" description="Basic and acidic residues" evidence="4">
    <location>
        <begin position="86"/>
        <end position="114"/>
    </location>
</feature>
<dbReference type="InterPro" id="IPR012677">
    <property type="entry name" value="Nucleotide-bd_a/b_plait_sf"/>
</dbReference>
<feature type="compositionally biased region" description="Basic and acidic residues" evidence="4">
    <location>
        <begin position="407"/>
        <end position="440"/>
    </location>
</feature>
<evidence type="ECO:0000256" key="3">
    <source>
        <dbReference type="PROSITE-ProRule" id="PRU00176"/>
    </source>
</evidence>
<dbReference type="Pfam" id="PF00076">
    <property type="entry name" value="RRM_1"/>
    <property type="match status" value="1"/>
</dbReference>
<dbReference type="InterPro" id="IPR035979">
    <property type="entry name" value="RBD_domain_sf"/>
</dbReference>
<feature type="region of interest" description="Disordered" evidence="4">
    <location>
        <begin position="84"/>
        <end position="132"/>
    </location>
</feature>
<dbReference type="SUPFAM" id="SSF54928">
    <property type="entry name" value="RNA-binding domain, RBD"/>
    <property type="match status" value="2"/>
</dbReference>
<name>A0A7S1Q3U3_NEODS</name>
<keyword evidence="2 3" id="KW-0694">RNA-binding</keyword>
<feature type="domain" description="RRM" evidence="5">
    <location>
        <begin position="134"/>
        <end position="235"/>
    </location>
</feature>
<evidence type="ECO:0000256" key="2">
    <source>
        <dbReference type="ARBA" id="ARBA00022884"/>
    </source>
</evidence>
<dbReference type="PANTHER" id="PTHR23236">
    <property type="entry name" value="EUKARYOTIC TRANSLATION INITIATION FACTOR 4B/4H"/>
    <property type="match status" value="1"/>
</dbReference>
<feature type="compositionally biased region" description="Basic and acidic residues" evidence="4">
    <location>
        <begin position="122"/>
        <end position="132"/>
    </location>
</feature>
<dbReference type="GO" id="GO:0003723">
    <property type="term" value="F:RNA binding"/>
    <property type="evidence" value="ECO:0007669"/>
    <property type="project" value="UniProtKB-UniRule"/>
</dbReference>
<gene>
    <name evidence="6" type="ORF">NDES1114_LOCUS15023</name>
</gene>
<evidence type="ECO:0000313" key="6">
    <source>
        <dbReference type="EMBL" id="CAD9116554.1"/>
    </source>
</evidence>
<organism evidence="6">
    <name type="scientific">Neobodo designis</name>
    <name type="common">Flagellated protozoan</name>
    <name type="synonym">Bodo designis</name>
    <dbReference type="NCBI Taxonomy" id="312471"/>
    <lineage>
        <taxon>Eukaryota</taxon>
        <taxon>Discoba</taxon>
        <taxon>Euglenozoa</taxon>
        <taxon>Kinetoplastea</taxon>
        <taxon>Metakinetoplastina</taxon>
        <taxon>Neobodonida</taxon>
        <taxon>Neobodo</taxon>
    </lineage>
</organism>
<dbReference type="Gene3D" id="3.30.70.330">
    <property type="match status" value="2"/>
</dbReference>